<dbReference type="Pfam" id="PF13469">
    <property type="entry name" value="Sulfotransfer_3"/>
    <property type="match status" value="1"/>
</dbReference>
<evidence type="ECO:0000313" key="3">
    <source>
        <dbReference type="Proteomes" id="UP000298656"/>
    </source>
</evidence>
<dbReference type="PANTHER" id="PTHR12788:SF10">
    <property type="entry name" value="PROTEIN-TYROSINE SULFOTRANSFERASE"/>
    <property type="match status" value="1"/>
</dbReference>
<dbReference type="Proteomes" id="UP000298656">
    <property type="component" value="Chromosome 2"/>
</dbReference>
<accession>A0A4P8J330</accession>
<dbReference type="EMBL" id="CP040078">
    <property type="protein sequence ID" value="QCP54204.1"/>
    <property type="molecule type" value="Genomic_DNA"/>
</dbReference>
<evidence type="ECO:0000256" key="1">
    <source>
        <dbReference type="ARBA" id="ARBA00022679"/>
    </source>
</evidence>
<dbReference type="InterPro" id="IPR026634">
    <property type="entry name" value="TPST-like"/>
</dbReference>
<proteinExistence type="predicted"/>
<name>A0A4P8J330_9BURK</name>
<dbReference type="AlphaFoldDB" id="A0A4P8J330"/>
<dbReference type="PANTHER" id="PTHR12788">
    <property type="entry name" value="PROTEIN-TYROSINE SULFOTRANSFERASE 2"/>
    <property type="match status" value="1"/>
</dbReference>
<evidence type="ECO:0000313" key="2">
    <source>
        <dbReference type="EMBL" id="QCP54204.1"/>
    </source>
</evidence>
<reference evidence="2 3" key="1">
    <citation type="submission" date="2019-05" db="EMBL/GenBank/DDBJ databases">
        <title>Burkholderia sp. DHOD12, isolated from subtropical forest soil.</title>
        <authorList>
            <person name="Gao Z.-H."/>
            <person name="Qiu L.-H."/>
        </authorList>
    </citation>
    <scope>NUCLEOTIDE SEQUENCE [LARGE SCALE GENOMIC DNA]</scope>
    <source>
        <strain evidence="2 3">DHOD12</strain>
    </source>
</reference>
<dbReference type="Gene3D" id="3.40.50.300">
    <property type="entry name" value="P-loop containing nucleotide triphosphate hydrolases"/>
    <property type="match status" value="1"/>
</dbReference>
<dbReference type="GO" id="GO:0008476">
    <property type="term" value="F:protein-tyrosine sulfotransferase activity"/>
    <property type="evidence" value="ECO:0007669"/>
    <property type="project" value="InterPro"/>
</dbReference>
<dbReference type="InterPro" id="IPR027417">
    <property type="entry name" value="P-loop_NTPase"/>
</dbReference>
<gene>
    <name evidence="2" type="ORF">FAZ95_35095</name>
</gene>
<keyword evidence="1 2" id="KW-0808">Transferase</keyword>
<dbReference type="OrthoDB" id="9815894at2"/>
<dbReference type="SUPFAM" id="SSF52540">
    <property type="entry name" value="P-loop containing nucleoside triphosphate hydrolases"/>
    <property type="match status" value="1"/>
</dbReference>
<organism evidence="2 3">
    <name type="scientific">Trinickia violacea</name>
    <dbReference type="NCBI Taxonomy" id="2571746"/>
    <lineage>
        <taxon>Bacteria</taxon>
        <taxon>Pseudomonadati</taxon>
        <taxon>Pseudomonadota</taxon>
        <taxon>Betaproteobacteria</taxon>
        <taxon>Burkholderiales</taxon>
        <taxon>Burkholderiaceae</taxon>
        <taxon>Trinickia</taxon>
    </lineage>
</organism>
<dbReference type="KEGG" id="tvl:FAZ95_35095"/>
<sequence>MLEVQYEALVDDLEGTARKMLAHCGLDWDERCLAFDQTRRQVATASASQVRQPLYRTSLQRWRPADDLLKPLLDGLGPDLLG</sequence>
<protein>
    <submittedName>
        <fullName evidence="2">Sulfotransferase</fullName>
    </submittedName>
</protein>
<keyword evidence="3" id="KW-1185">Reference proteome</keyword>